<dbReference type="InterPro" id="IPR003439">
    <property type="entry name" value="ABC_transporter-like_ATP-bd"/>
</dbReference>
<dbReference type="InterPro" id="IPR003593">
    <property type="entry name" value="AAA+_ATPase"/>
</dbReference>
<dbReference type="GO" id="GO:0016887">
    <property type="term" value="F:ATP hydrolysis activity"/>
    <property type="evidence" value="ECO:0007669"/>
    <property type="project" value="InterPro"/>
</dbReference>
<dbReference type="EMBL" id="JASNVH010000014">
    <property type="protein sequence ID" value="MDK4307674.1"/>
    <property type="molecule type" value="Genomic_DNA"/>
</dbReference>
<dbReference type="RefSeq" id="WP_244266818.1">
    <property type="nucleotide sequence ID" value="NZ_JASNUC010000017.1"/>
</dbReference>
<evidence type="ECO:0000256" key="1">
    <source>
        <dbReference type="ARBA" id="ARBA00022448"/>
    </source>
</evidence>
<dbReference type="PANTHER" id="PTHR24220:SF685">
    <property type="entry name" value="ABC TRANSPORTER RELATED"/>
    <property type="match status" value="1"/>
</dbReference>
<dbReference type="GO" id="GO:0005524">
    <property type="term" value="F:ATP binding"/>
    <property type="evidence" value="ECO:0007669"/>
    <property type="project" value="UniProtKB-KW"/>
</dbReference>
<evidence type="ECO:0000256" key="4">
    <source>
        <dbReference type="SAM" id="MobiDB-lite"/>
    </source>
</evidence>
<keyword evidence="1" id="KW-0813">Transport</keyword>
<dbReference type="GO" id="GO:0005886">
    <property type="term" value="C:plasma membrane"/>
    <property type="evidence" value="ECO:0007669"/>
    <property type="project" value="TreeGrafter"/>
</dbReference>
<dbReference type="PROSITE" id="PS50893">
    <property type="entry name" value="ABC_TRANSPORTER_2"/>
    <property type="match status" value="1"/>
</dbReference>
<dbReference type="SUPFAM" id="SSF52540">
    <property type="entry name" value="P-loop containing nucleoside triphosphate hydrolases"/>
    <property type="match status" value="1"/>
</dbReference>
<evidence type="ECO:0000256" key="3">
    <source>
        <dbReference type="ARBA" id="ARBA00022840"/>
    </source>
</evidence>
<evidence type="ECO:0000313" key="6">
    <source>
        <dbReference type="EMBL" id="MDK4307674.1"/>
    </source>
</evidence>
<feature type="compositionally biased region" description="Polar residues" evidence="4">
    <location>
        <begin position="1"/>
        <end position="10"/>
    </location>
</feature>
<gene>
    <name evidence="6" type="ORF">QPX42_09000</name>
</gene>
<evidence type="ECO:0000313" key="7">
    <source>
        <dbReference type="Proteomes" id="UP001224412"/>
    </source>
</evidence>
<dbReference type="Gene3D" id="3.40.50.300">
    <property type="entry name" value="P-loop containing nucleotide triphosphate hydrolases"/>
    <property type="match status" value="1"/>
</dbReference>
<proteinExistence type="predicted"/>
<dbReference type="AlphaFoldDB" id="A0AAP4BQR5"/>
<organism evidence="6 7">
    <name type="scientific">Corynebacterium pseudodiphtheriticum</name>
    <dbReference type="NCBI Taxonomy" id="37637"/>
    <lineage>
        <taxon>Bacteria</taxon>
        <taxon>Bacillati</taxon>
        <taxon>Actinomycetota</taxon>
        <taxon>Actinomycetes</taxon>
        <taxon>Mycobacteriales</taxon>
        <taxon>Corynebacteriaceae</taxon>
        <taxon>Corynebacterium</taxon>
    </lineage>
</organism>
<dbReference type="CDD" id="cd03255">
    <property type="entry name" value="ABC_MJ0796_LolCDE_FtsE"/>
    <property type="match status" value="1"/>
</dbReference>
<protein>
    <submittedName>
        <fullName evidence="6">ABC transporter ATP-binding protein</fullName>
    </submittedName>
</protein>
<dbReference type="InterPro" id="IPR027417">
    <property type="entry name" value="P-loop_NTPase"/>
</dbReference>
<name>A0AAP4BQR5_9CORY</name>
<evidence type="ECO:0000256" key="2">
    <source>
        <dbReference type="ARBA" id="ARBA00022741"/>
    </source>
</evidence>
<dbReference type="GeneID" id="42781919"/>
<dbReference type="InterPro" id="IPR017911">
    <property type="entry name" value="MacB-like_ATP-bd"/>
</dbReference>
<dbReference type="PROSITE" id="PS00211">
    <property type="entry name" value="ABC_TRANSPORTER_1"/>
    <property type="match status" value="1"/>
</dbReference>
<dbReference type="Proteomes" id="UP001224412">
    <property type="component" value="Unassembled WGS sequence"/>
</dbReference>
<sequence>MNIENKNTQVKNGENKNLENKNPVVACHNVTVDFPDGTGTVRALNQVSLQVLPGTVTAIVGESGSGKSTLLSAMAGLLQPTEGEVRIAGELMSVDSEEKRSELRRQHIGMIFQQPNLLESLSVAEQLLITDHLRGHTPRRERADELLAKVGLEGLGGRSVGKLSGGQRQRVNIARAVMNDPDVLLADEPTSALDQELSQEIMQLLQQVSRDLGIATCVVTHDRGMLKYVDEVVEVIDGKIK</sequence>
<feature type="region of interest" description="Disordered" evidence="4">
    <location>
        <begin position="1"/>
        <end position="20"/>
    </location>
</feature>
<dbReference type="InterPro" id="IPR015854">
    <property type="entry name" value="ABC_transpr_LolD-like"/>
</dbReference>
<evidence type="ECO:0000259" key="5">
    <source>
        <dbReference type="PROSITE" id="PS50893"/>
    </source>
</evidence>
<dbReference type="SMART" id="SM00382">
    <property type="entry name" value="AAA"/>
    <property type="match status" value="1"/>
</dbReference>
<keyword evidence="3 6" id="KW-0067">ATP-binding</keyword>
<keyword evidence="2" id="KW-0547">Nucleotide-binding</keyword>
<dbReference type="Pfam" id="PF00005">
    <property type="entry name" value="ABC_tran"/>
    <property type="match status" value="1"/>
</dbReference>
<comment type="caution">
    <text evidence="6">The sequence shown here is derived from an EMBL/GenBank/DDBJ whole genome shotgun (WGS) entry which is preliminary data.</text>
</comment>
<accession>A0AAP4BQR5</accession>
<dbReference type="PANTHER" id="PTHR24220">
    <property type="entry name" value="IMPORT ATP-BINDING PROTEIN"/>
    <property type="match status" value="1"/>
</dbReference>
<dbReference type="GO" id="GO:0022857">
    <property type="term" value="F:transmembrane transporter activity"/>
    <property type="evidence" value="ECO:0007669"/>
    <property type="project" value="TreeGrafter"/>
</dbReference>
<feature type="domain" description="ABC transporter" evidence="5">
    <location>
        <begin position="25"/>
        <end position="241"/>
    </location>
</feature>
<dbReference type="InterPro" id="IPR017871">
    <property type="entry name" value="ABC_transporter-like_CS"/>
</dbReference>
<reference evidence="6" key="1">
    <citation type="submission" date="2023-05" db="EMBL/GenBank/DDBJ databases">
        <title>Metabolic capabilities are highly conserved among human nasal-associated Corynebacterium species in pangenomic analyses.</title>
        <authorList>
            <person name="Tran T.H."/>
            <person name="Roberts A.Q."/>
            <person name="Escapa I.F."/>
            <person name="Gao W."/>
            <person name="Conlan S."/>
            <person name="Kong H."/>
            <person name="Segre J.A."/>
            <person name="Kelly M.S."/>
            <person name="Lemon K.P."/>
        </authorList>
    </citation>
    <scope>NUCLEOTIDE SEQUENCE</scope>
    <source>
        <strain evidence="6">KPL2773</strain>
    </source>
</reference>